<dbReference type="Pfam" id="PF01042">
    <property type="entry name" value="Ribonuc_L-PSP"/>
    <property type="match status" value="1"/>
</dbReference>
<dbReference type="SUPFAM" id="SSF55298">
    <property type="entry name" value="YjgF-like"/>
    <property type="match status" value="1"/>
</dbReference>
<keyword evidence="2" id="KW-1185">Reference proteome</keyword>
<dbReference type="AlphaFoldDB" id="A0A438MKK4"/>
<evidence type="ECO:0000313" key="1">
    <source>
        <dbReference type="EMBL" id="RVX46208.1"/>
    </source>
</evidence>
<evidence type="ECO:0000313" key="2">
    <source>
        <dbReference type="Proteomes" id="UP000284824"/>
    </source>
</evidence>
<comment type="caution">
    <text evidence="1">The sequence shown here is derived from an EMBL/GenBank/DDBJ whole genome shotgun (WGS) entry which is preliminary data.</text>
</comment>
<dbReference type="PANTHER" id="PTHR43857">
    <property type="entry name" value="BLR7761 PROTEIN"/>
    <property type="match status" value="1"/>
</dbReference>
<sequence>MTHRIVNPAGLHDPVAFGYSHVVRAPGGLVFIAGQYASDEQGHLTSPDFGEQVERSLANLGTALAAIDLGFADVVQIRTHIVDHDADKLAVLVEHIGRIWGSHPPAQTLTGVAALALPGMLFEIDAIAVAPPLQP</sequence>
<dbReference type="PANTHER" id="PTHR43857:SF1">
    <property type="entry name" value="YJGH FAMILY PROTEIN"/>
    <property type="match status" value="1"/>
</dbReference>
<organism evidence="1 2">
    <name type="scientific">Nonomuraea polychroma</name>
    <dbReference type="NCBI Taxonomy" id="46176"/>
    <lineage>
        <taxon>Bacteria</taxon>
        <taxon>Bacillati</taxon>
        <taxon>Actinomycetota</taxon>
        <taxon>Actinomycetes</taxon>
        <taxon>Streptosporangiales</taxon>
        <taxon>Streptosporangiaceae</taxon>
        <taxon>Nonomuraea</taxon>
    </lineage>
</organism>
<dbReference type="RefSeq" id="WP_127938178.1">
    <property type="nucleotide sequence ID" value="NZ_SAUN01000001.1"/>
</dbReference>
<dbReference type="OrthoDB" id="3212792at2"/>
<dbReference type="InterPro" id="IPR035959">
    <property type="entry name" value="RutC-like_sf"/>
</dbReference>
<name>A0A438MKK4_9ACTN</name>
<dbReference type="CDD" id="cd00448">
    <property type="entry name" value="YjgF_YER057c_UK114_family"/>
    <property type="match status" value="1"/>
</dbReference>
<accession>A0A438MKK4</accession>
<dbReference type="Proteomes" id="UP000284824">
    <property type="component" value="Unassembled WGS sequence"/>
</dbReference>
<dbReference type="EMBL" id="SAUN01000001">
    <property type="protein sequence ID" value="RVX46208.1"/>
    <property type="molecule type" value="Genomic_DNA"/>
</dbReference>
<gene>
    <name evidence="1" type="ORF">EDD27_9064</name>
</gene>
<dbReference type="Gene3D" id="3.30.1330.40">
    <property type="entry name" value="RutC-like"/>
    <property type="match status" value="1"/>
</dbReference>
<proteinExistence type="predicted"/>
<dbReference type="InterPro" id="IPR006175">
    <property type="entry name" value="YjgF/YER057c/UK114"/>
</dbReference>
<protein>
    <submittedName>
        <fullName evidence="1">Enamine deaminase RidA (YjgF/YER057c/UK114 family)</fullName>
    </submittedName>
</protein>
<reference evidence="1 2" key="1">
    <citation type="submission" date="2019-01" db="EMBL/GenBank/DDBJ databases">
        <title>Sequencing the genomes of 1000 actinobacteria strains.</title>
        <authorList>
            <person name="Klenk H.-P."/>
        </authorList>
    </citation>
    <scope>NUCLEOTIDE SEQUENCE [LARGE SCALE GENOMIC DNA]</scope>
    <source>
        <strain evidence="1 2">DSM 43925</strain>
    </source>
</reference>